<dbReference type="Proteomes" id="UP001235840">
    <property type="component" value="Unassembled WGS sequence"/>
</dbReference>
<dbReference type="NCBIfam" id="NF002777">
    <property type="entry name" value="PRK02886.1"/>
    <property type="match status" value="1"/>
</dbReference>
<keyword evidence="1 2" id="KW-0963">Cytoplasm</keyword>
<dbReference type="PIRSF" id="PIRSF031653">
    <property type="entry name" value="UCP031653"/>
    <property type="match status" value="1"/>
</dbReference>
<organism evidence="3 4">
    <name type="scientific">Caldalkalibacillus horti</name>
    <dbReference type="NCBI Taxonomy" id="77523"/>
    <lineage>
        <taxon>Bacteria</taxon>
        <taxon>Bacillati</taxon>
        <taxon>Bacillota</taxon>
        <taxon>Bacilli</taxon>
        <taxon>Bacillales</taxon>
        <taxon>Bacillaceae</taxon>
        <taxon>Caldalkalibacillus</taxon>
    </lineage>
</organism>
<evidence type="ECO:0000256" key="2">
    <source>
        <dbReference type="HAMAP-Rule" id="MF_01126"/>
    </source>
</evidence>
<dbReference type="InterPro" id="IPR016979">
    <property type="entry name" value="DUF2129"/>
</dbReference>
<keyword evidence="4" id="KW-1185">Reference proteome</keyword>
<protein>
    <recommendedName>
        <fullName evidence="2">UPF0298 protein J2S11_000471</fullName>
    </recommendedName>
</protein>
<evidence type="ECO:0000313" key="3">
    <source>
        <dbReference type="EMBL" id="MDQ0164571.1"/>
    </source>
</evidence>
<name>A0ABT9VUA6_9BACI</name>
<gene>
    <name evidence="3" type="ORF">J2S11_000471</name>
</gene>
<comment type="subcellular location">
    <subcellularLocation>
        <location evidence="2">Cytoplasm</location>
    </subcellularLocation>
</comment>
<comment type="similarity">
    <text evidence="2">Belongs to the UPF0298 family.</text>
</comment>
<dbReference type="EMBL" id="JAUSTY010000002">
    <property type="protein sequence ID" value="MDQ0164571.1"/>
    <property type="molecule type" value="Genomic_DNA"/>
</dbReference>
<evidence type="ECO:0000313" key="4">
    <source>
        <dbReference type="Proteomes" id="UP001235840"/>
    </source>
</evidence>
<accession>A0ABT9VUA6</accession>
<dbReference type="RefSeq" id="WP_307390379.1">
    <property type="nucleotide sequence ID" value="NZ_BAAADK010000018.1"/>
</dbReference>
<sequence>MYPQRVGLAVWLNNIKMARHLRRFGNVHYISRKMRYAIMYVDEPTIEDTLQKLEQFNFVKKIDRSYRHELKTEYQNAKPDKAKEYDYKMGI</sequence>
<reference evidence="3 4" key="1">
    <citation type="submission" date="2023-07" db="EMBL/GenBank/DDBJ databases">
        <title>Genomic Encyclopedia of Type Strains, Phase IV (KMG-IV): sequencing the most valuable type-strain genomes for metagenomic binning, comparative biology and taxonomic classification.</title>
        <authorList>
            <person name="Goeker M."/>
        </authorList>
    </citation>
    <scope>NUCLEOTIDE SEQUENCE [LARGE SCALE GENOMIC DNA]</scope>
    <source>
        <strain evidence="3 4">DSM 12751</strain>
    </source>
</reference>
<dbReference type="HAMAP" id="MF_01126">
    <property type="entry name" value="UPF0298"/>
    <property type="match status" value="1"/>
</dbReference>
<proteinExistence type="inferred from homology"/>
<dbReference type="Pfam" id="PF09902">
    <property type="entry name" value="DUF2129"/>
    <property type="match status" value="1"/>
</dbReference>
<evidence type="ECO:0000256" key="1">
    <source>
        <dbReference type="ARBA" id="ARBA00022490"/>
    </source>
</evidence>
<comment type="caution">
    <text evidence="3">The sequence shown here is derived from an EMBL/GenBank/DDBJ whole genome shotgun (WGS) entry which is preliminary data.</text>
</comment>